<accession>A0A933L6Y3</accession>
<sequence length="224" mass="23680">MDFIFMLTRGDKTIEDCLAVYDQIAPLGLRHVGFKDVGVEFSTLVRLTERIRASGATSYMEVVSETPEACLRSAESARTLGIDRLLGGTDVESVRDILAGTATRYFPFPGFPSGHPTKLGGQPADVTAHCERFMAAGCAGADLLAFRATEAAPLELVRAARRGLGTGYLIVAGSITSRQRIAEVAAAGADAFTIGTAVFDGSYNPRKGSILSQLGDVIADCETV</sequence>
<protein>
    <recommendedName>
        <fullName evidence="3">4-hydroxythreonine-4-phosphate dehydrogenase</fullName>
    </recommendedName>
</protein>
<gene>
    <name evidence="1" type="ORF">HY834_17315</name>
</gene>
<dbReference type="SUPFAM" id="SSF51366">
    <property type="entry name" value="Ribulose-phoshate binding barrel"/>
    <property type="match status" value="1"/>
</dbReference>
<comment type="caution">
    <text evidence="1">The sequence shown here is derived from an EMBL/GenBank/DDBJ whole genome shotgun (WGS) entry which is preliminary data.</text>
</comment>
<dbReference type="InterPro" id="IPR011060">
    <property type="entry name" value="RibuloseP-bd_barrel"/>
</dbReference>
<dbReference type="EMBL" id="JACRAF010000057">
    <property type="protein sequence ID" value="MBI4923501.1"/>
    <property type="molecule type" value="Genomic_DNA"/>
</dbReference>
<evidence type="ECO:0008006" key="3">
    <source>
        <dbReference type="Google" id="ProtNLM"/>
    </source>
</evidence>
<proteinExistence type="predicted"/>
<evidence type="ECO:0000313" key="1">
    <source>
        <dbReference type="EMBL" id="MBI4923501.1"/>
    </source>
</evidence>
<dbReference type="InterPro" id="IPR038597">
    <property type="entry name" value="GGGP/HepGP_synthase_sf"/>
</dbReference>
<dbReference type="AlphaFoldDB" id="A0A933L6Y3"/>
<dbReference type="Gene3D" id="3.20.20.390">
    <property type="entry name" value="FMN-linked oxidoreductases"/>
    <property type="match status" value="1"/>
</dbReference>
<dbReference type="Proteomes" id="UP000782610">
    <property type="component" value="Unassembled WGS sequence"/>
</dbReference>
<reference evidence="1" key="1">
    <citation type="submission" date="2020-07" db="EMBL/GenBank/DDBJ databases">
        <title>Huge and variable diversity of episymbiotic CPR bacteria and DPANN archaea in groundwater ecosystems.</title>
        <authorList>
            <person name="He C.Y."/>
            <person name="Keren R."/>
            <person name="Whittaker M."/>
            <person name="Farag I.F."/>
            <person name="Doudna J."/>
            <person name="Cate J.H.D."/>
            <person name="Banfield J.F."/>
        </authorList>
    </citation>
    <scope>NUCLEOTIDE SEQUENCE</scope>
    <source>
        <strain evidence="1">NC_groundwater_1586_Pr3_B-0.1um_66_15</strain>
    </source>
</reference>
<organism evidence="1 2">
    <name type="scientific">Devosia nanyangense</name>
    <dbReference type="NCBI Taxonomy" id="1228055"/>
    <lineage>
        <taxon>Bacteria</taxon>
        <taxon>Pseudomonadati</taxon>
        <taxon>Pseudomonadota</taxon>
        <taxon>Alphaproteobacteria</taxon>
        <taxon>Hyphomicrobiales</taxon>
        <taxon>Devosiaceae</taxon>
        <taxon>Devosia</taxon>
    </lineage>
</organism>
<evidence type="ECO:0000313" key="2">
    <source>
        <dbReference type="Proteomes" id="UP000782610"/>
    </source>
</evidence>
<name>A0A933L6Y3_9HYPH</name>